<gene>
    <name evidence="2" type="ORF">QJU93_09825</name>
</gene>
<dbReference type="PROSITE" id="PS50943">
    <property type="entry name" value="HTH_CROC1"/>
    <property type="match status" value="1"/>
</dbReference>
<dbReference type="EMBL" id="JASAYQ010000021">
    <property type="protein sequence ID" value="MDP8173652.1"/>
    <property type="molecule type" value="Genomic_DNA"/>
</dbReference>
<dbReference type="AlphaFoldDB" id="A0AAJ6NBD6"/>
<evidence type="ECO:0000259" key="1">
    <source>
        <dbReference type="PROSITE" id="PS50943"/>
    </source>
</evidence>
<comment type="caution">
    <text evidence="2">The sequence shown here is derived from an EMBL/GenBank/DDBJ whole genome shotgun (WGS) entry which is preliminary data.</text>
</comment>
<name>A0AAJ6NBD6_9PAST</name>
<dbReference type="SUPFAM" id="SSF47413">
    <property type="entry name" value="lambda repressor-like DNA-binding domains"/>
    <property type="match status" value="1"/>
</dbReference>
<dbReference type="GO" id="GO:0003677">
    <property type="term" value="F:DNA binding"/>
    <property type="evidence" value="ECO:0007669"/>
    <property type="project" value="InterPro"/>
</dbReference>
<accession>A0AAJ6NBD6</accession>
<dbReference type="CDD" id="cd00093">
    <property type="entry name" value="HTH_XRE"/>
    <property type="match status" value="1"/>
</dbReference>
<dbReference type="RefSeq" id="WP_306384664.1">
    <property type="nucleotide sequence ID" value="NZ_JASAYN010000001.1"/>
</dbReference>
<dbReference type="Proteomes" id="UP001236239">
    <property type="component" value="Unassembled WGS sequence"/>
</dbReference>
<dbReference type="InterPro" id="IPR010982">
    <property type="entry name" value="Lambda_DNA-bd_dom_sf"/>
</dbReference>
<proteinExistence type="predicted"/>
<dbReference type="InterPro" id="IPR001387">
    <property type="entry name" value="Cro/C1-type_HTH"/>
</dbReference>
<evidence type="ECO:0000313" key="3">
    <source>
        <dbReference type="Proteomes" id="UP001236239"/>
    </source>
</evidence>
<dbReference type="Gene3D" id="1.10.260.40">
    <property type="entry name" value="lambda repressor-like DNA-binding domains"/>
    <property type="match status" value="1"/>
</dbReference>
<protein>
    <submittedName>
        <fullName evidence="2">YdaS family helix-turn-helix protein</fullName>
    </submittedName>
</protein>
<evidence type="ECO:0000313" key="2">
    <source>
        <dbReference type="EMBL" id="MDP8173652.1"/>
    </source>
</evidence>
<sequence length="63" mass="6911">MINMISTAVNVCGGQEELAKKCGVSQGTVSNWVNGKTKKISFECIKKIEEIVKHKDQQNGTTK</sequence>
<feature type="domain" description="HTH cro/C1-type" evidence="1">
    <location>
        <begin position="15"/>
        <end position="51"/>
    </location>
</feature>
<dbReference type="InterPro" id="IPR031856">
    <property type="entry name" value="YdaS_toxin-like"/>
</dbReference>
<dbReference type="Pfam" id="PF15943">
    <property type="entry name" value="YdaS_toxin"/>
    <property type="match status" value="1"/>
</dbReference>
<organism evidence="2 3">
    <name type="scientific">Phocoenobacter skyensis</name>
    <dbReference type="NCBI Taxonomy" id="97481"/>
    <lineage>
        <taxon>Bacteria</taxon>
        <taxon>Pseudomonadati</taxon>
        <taxon>Pseudomonadota</taxon>
        <taxon>Gammaproteobacteria</taxon>
        <taxon>Pasteurellales</taxon>
        <taxon>Pasteurellaceae</taxon>
        <taxon>Phocoenobacter</taxon>
    </lineage>
</organism>
<reference evidence="2" key="1">
    <citation type="journal article" date="2023" name="Front. Microbiol.">
        <title>Phylogeography and host specificity of Pasteurellaceae pathogenic to sea-farmed fish in the north-east Atlantic.</title>
        <authorList>
            <person name="Gulla S."/>
            <person name="Colquhoun D.J."/>
            <person name="Olsen A.B."/>
            <person name="Spilsberg B."/>
            <person name="Lagesen K."/>
            <person name="Aakesson C.P."/>
            <person name="Strom S."/>
            <person name="Manji F."/>
            <person name="Birkbeck T.H."/>
            <person name="Nilsen H.K."/>
        </authorList>
    </citation>
    <scope>NUCLEOTIDE SEQUENCE</scope>
    <source>
        <strain evidence="2">TW16_20</strain>
    </source>
</reference>